<dbReference type="SUPFAM" id="SSF52540">
    <property type="entry name" value="P-loop containing nucleoside triphosphate hydrolases"/>
    <property type="match status" value="1"/>
</dbReference>
<reference evidence="3 4" key="1">
    <citation type="submission" date="2021-03" db="EMBL/GenBank/DDBJ databases">
        <title>Sequencing the genomes of 1000 actinobacteria strains.</title>
        <authorList>
            <person name="Klenk H.-P."/>
        </authorList>
    </citation>
    <scope>NUCLEOTIDE SEQUENCE [LARGE SCALE GENOMIC DNA]</scope>
    <source>
        <strain evidence="3 4">DSM 15454</strain>
    </source>
</reference>
<protein>
    <submittedName>
        <fullName evidence="3">DNA helicase HerA-like ATPase</fullName>
    </submittedName>
</protein>
<feature type="region of interest" description="Disordered" evidence="1">
    <location>
        <begin position="449"/>
        <end position="478"/>
    </location>
</feature>
<dbReference type="Gene3D" id="3.40.50.300">
    <property type="entry name" value="P-loop containing nucleotide triphosphate hydrolases"/>
    <property type="match status" value="2"/>
</dbReference>
<dbReference type="PANTHER" id="PTHR30121">
    <property type="entry name" value="UNCHARACTERIZED PROTEIN YJGR-RELATED"/>
    <property type="match status" value="1"/>
</dbReference>
<evidence type="ECO:0000256" key="1">
    <source>
        <dbReference type="SAM" id="MobiDB-lite"/>
    </source>
</evidence>
<dbReference type="InterPro" id="IPR033186">
    <property type="entry name" value="HerA_C"/>
</dbReference>
<dbReference type="RefSeq" id="WP_209906832.1">
    <property type="nucleotide sequence ID" value="NZ_BAAAMI010000011.1"/>
</dbReference>
<organism evidence="3 4">
    <name type="scientific">Paeniglutamicibacter psychrophenolicus</name>
    <dbReference type="NCBI Taxonomy" id="257454"/>
    <lineage>
        <taxon>Bacteria</taxon>
        <taxon>Bacillati</taxon>
        <taxon>Actinomycetota</taxon>
        <taxon>Actinomycetes</taxon>
        <taxon>Micrococcales</taxon>
        <taxon>Micrococcaceae</taxon>
        <taxon>Paeniglutamicibacter</taxon>
    </lineage>
</organism>
<sequence length="567" mass="60369">MAKMTTSQHVETITAGYAFEGPAVTLGAALVDDQLFPEAQVRLPLRMMNRHGLVAGATGTGKTITLQLMAEQLSSHGVPVFLADIKGDLTGLSTPGTPTEKLTARTASVGMAWEAKSFPVEYYSLGGDGQGIPIRATISSFGPLLLSRIMELNETQESCLQLIFHYADTKDLELHDLKDLRAVITHLTSDEGKTELEGLGGVSKATAGVILRELVTLQAQGMESFFGEPEFDTAELLRQAPDGRGIISCLELPTLMEKPVLFSTFMIWLLADLFSELPEVGNPDKPKLVFFLDEAHLLFNGASKAFLASITATVRLIRSKGVGVFFVTQTPKDVPADVLGQLANRVQHALRAFTPDDAKALKATISTFPTSDYDLDAALTQAGTGEAVVTVMNEKGAPTPVAWTRMWSPESTMGPSAPETVSGIIGTSALMQVYGTAVDRESAYEKLTTGAATPTAAQVPTGGSVAARVPGPGQSQADIDAAAREIEESILGRPSSIPHSAPEPGATDYAMPDPPVATKNPPKRSSSTPAPAPKPDNPVLDMALQAANMIGRELFRGMFGTKRRRRR</sequence>
<gene>
    <name evidence="3" type="ORF">JOF46_001590</name>
</gene>
<feature type="region of interest" description="Disordered" evidence="1">
    <location>
        <begin position="491"/>
        <end position="544"/>
    </location>
</feature>
<dbReference type="InterPro" id="IPR051162">
    <property type="entry name" value="T4SS_component"/>
</dbReference>
<name>A0ABS4WBX2_9MICC</name>
<keyword evidence="4" id="KW-1185">Reference proteome</keyword>
<evidence type="ECO:0000259" key="2">
    <source>
        <dbReference type="Pfam" id="PF05872"/>
    </source>
</evidence>
<evidence type="ECO:0000313" key="3">
    <source>
        <dbReference type="EMBL" id="MBP2373678.1"/>
    </source>
</evidence>
<dbReference type="PANTHER" id="PTHR30121:SF6">
    <property type="entry name" value="SLR6007 PROTEIN"/>
    <property type="match status" value="1"/>
</dbReference>
<feature type="domain" description="Helicase HerA-like C-terminal" evidence="2">
    <location>
        <begin position="37"/>
        <end position="459"/>
    </location>
</feature>
<accession>A0ABS4WBX2</accession>
<evidence type="ECO:0000313" key="4">
    <source>
        <dbReference type="Proteomes" id="UP000766570"/>
    </source>
</evidence>
<dbReference type="EMBL" id="JAGIOE010000001">
    <property type="protein sequence ID" value="MBP2373678.1"/>
    <property type="molecule type" value="Genomic_DNA"/>
</dbReference>
<dbReference type="InterPro" id="IPR027417">
    <property type="entry name" value="P-loop_NTPase"/>
</dbReference>
<dbReference type="Pfam" id="PF05872">
    <property type="entry name" value="HerA_C"/>
    <property type="match status" value="1"/>
</dbReference>
<proteinExistence type="predicted"/>
<dbReference type="Proteomes" id="UP000766570">
    <property type="component" value="Unassembled WGS sequence"/>
</dbReference>
<comment type="caution">
    <text evidence="3">The sequence shown here is derived from an EMBL/GenBank/DDBJ whole genome shotgun (WGS) entry which is preliminary data.</text>
</comment>